<reference evidence="1 2" key="1">
    <citation type="journal article" date="2016" name="Proc. Natl. Acad. Sci. U.S.A.">
        <title>Comparative genomics of biotechnologically important yeasts.</title>
        <authorList>
            <person name="Riley R."/>
            <person name="Haridas S."/>
            <person name="Wolfe K.H."/>
            <person name="Lopes M.R."/>
            <person name="Hittinger C.T."/>
            <person name="Goeker M."/>
            <person name="Salamov A.A."/>
            <person name="Wisecaver J.H."/>
            <person name="Long T.M."/>
            <person name="Calvey C.H."/>
            <person name="Aerts A.L."/>
            <person name="Barry K.W."/>
            <person name="Choi C."/>
            <person name="Clum A."/>
            <person name="Coughlan A.Y."/>
            <person name="Deshpande S."/>
            <person name="Douglass A.P."/>
            <person name="Hanson S.J."/>
            <person name="Klenk H.-P."/>
            <person name="LaButti K.M."/>
            <person name="Lapidus A."/>
            <person name="Lindquist E.A."/>
            <person name="Lipzen A.M."/>
            <person name="Meier-Kolthoff J.P."/>
            <person name="Ohm R.A."/>
            <person name="Otillar R.P."/>
            <person name="Pangilinan J.L."/>
            <person name="Peng Y."/>
            <person name="Rokas A."/>
            <person name="Rosa C.A."/>
            <person name="Scheuner C."/>
            <person name="Sibirny A.A."/>
            <person name="Slot J.C."/>
            <person name="Stielow J.B."/>
            <person name="Sun H."/>
            <person name="Kurtzman C.P."/>
            <person name="Blackwell M."/>
            <person name="Grigoriev I.V."/>
            <person name="Jeffries T.W."/>
        </authorList>
    </citation>
    <scope>NUCLEOTIDE SEQUENCE [LARGE SCALE GENOMIC DNA]</scope>
    <source>
        <strain evidence="1 2">NRRL Y-11557</strain>
    </source>
</reference>
<gene>
    <name evidence="1" type="ORF">LIPSTDRAFT_4670</name>
</gene>
<dbReference type="Proteomes" id="UP000094385">
    <property type="component" value="Unassembled WGS sequence"/>
</dbReference>
<evidence type="ECO:0000313" key="2">
    <source>
        <dbReference type="Proteomes" id="UP000094385"/>
    </source>
</evidence>
<accession>A0A1E3Q144</accession>
<keyword evidence="2" id="KW-1185">Reference proteome</keyword>
<dbReference type="OrthoDB" id="4033386at2759"/>
<dbReference type="AlphaFoldDB" id="A0A1E3Q144"/>
<protein>
    <recommendedName>
        <fullName evidence="3">DDE-1 domain-containing protein</fullName>
    </recommendedName>
</protein>
<evidence type="ECO:0008006" key="3">
    <source>
        <dbReference type="Google" id="ProtNLM"/>
    </source>
</evidence>
<evidence type="ECO:0000313" key="1">
    <source>
        <dbReference type="EMBL" id="ODQ71423.1"/>
    </source>
</evidence>
<sequence>MADLLLIKRAESSFPRVKQSRVLPEIWSSTGKDKGSRDHYEMVRSVRNTIQMYWITGDDIYNFDEKGLQMGVIGTAKIVTYAEREGKAFLKQPGNREWVTVVEALWMECTTYEDGNWKLYCSLTR</sequence>
<organism evidence="1 2">
    <name type="scientific">Lipomyces starkeyi NRRL Y-11557</name>
    <dbReference type="NCBI Taxonomy" id="675824"/>
    <lineage>
        <taxon>Eukaryota</taxon>
        <taxon>Fungi</taxon>
        <taxon>Dikarya</taxon>
        <taxon>Ascomycota</taxon>
        <taxon>Saccharomycotina</taxon>
        <taxon>Lipomycetes</taxon>
        <taxon>Lipomycetales</taxon>
        <taxon>Lipomycetaceae</taxon>
        <taxon>Lipomyces</taxon>
    </lineage>
</organism>
<proteinExistence type="predicted"/>
<name>A0A1E3Q144_LIPST</name>
<dbReference type="STRING" id="675824.A0A1E3Q144"/>
<dbReference type="EMBL" id="KV454297">
    <property type="protein sequence ID" value="ODQ71423.1"/>
    <property type="molecule type" value="Genomic_DNA"/>
</dbReference>